<name>A0ABV9XE97_9ACTN</name>
<dbReference type="RefSeq" id="WP_345687958.1">
    <property type="nucleotide sequence ID" value="NZ_BAABIT010000001.1"/>
</dbReference>
<accession>A0ABV9XE97</accession>
<keyword evidence="3" id="KW-1185">Reference proteome</keyword>
<proteinExistence type="predicted"/>
<reference evidence="3" key="1">
    <citation type="journal article" date="2019" name="Int. J. Syst. Evol. Microbiol.">
        <title>The Global Catalogue of Microorganisms (GCM) 10K type strain sequencing project: providing services to taxonomists for standard genome sequencing and annotation.</title>
        <authorList>
            <consortium name="The Broad Institute Genomics Platform"/>
            <consortium name="The Broad Institute Genome Sequencing Center for Infectious Disease"/>
            <person name="Wu L."/>
            <person name="Ma J."/>
        </authorList>
    </citation>
    <scope>NUCLEOTIDE SEQUENCE [LARGE SCALE GENOMIC DNA]</scope>
    <source>
        <strain evidence="3">CGMCC 4.1648</strain>
    </source>
</reference>
<evidence type="ECO:0000313" key="3">
    <source>
        <dbReference type="Proteomes" id="UP001595829"/>
    </source>
</evidence>
<feature type="region of interest" description="Disordered" evidence="1">
    <location>
        <begin position="59"/>
        <end position="85"/>
    </location>
</feature>
<dbReference type="EMBL" id="JBHSJD010000011">
    <property type="protein sequence ID" value="MFC5023627.1"/>
    <property type="molecule type" value="Genomic_DNA"/>
</dbReference>
<sequence length="249" mass="27970">MGDQKPEYEAIFDTEAGKAVLKRVVDHYTDVFLPCEKKDRAYYRGLTTEEAARSAGLPLRHDGQRHGHAENWVAGPEHEENKNERRTRREASLAAFADELVQRVGKLRKGMAFPDIHAVAEEAAEAVRKHRPDGRPLFKPTDLLRYDAALLLAWHLGVEPEEVWLHSGTDLGVRKLGISTAGRKILTLAELPKPFQELTAWQAEDILCIYKAVFAKLVRGDKPVDDADFGKIKATRQKMSCGHRHCAAC</sequence>
<organism evidence="2 3">
    <name type="scientific">Streptomyces coeruleoprunus</name>
    <dbReference type="NCBI Taxonomy" id="285563"/>
    <lineage>
        <taxon>Bacteria</taxon>
        <taxon>Bacillati</taxon>
        <taxon>Actinomycetota</taxon>
        <taxon>Actinomycetes</taxon>
        <taxon>Kitasatosporales</taxon>
        <taxon>Streptomycetaceae</taxon>
        <taxon>Streptomyces</taxon>
    </lineage>
</organism>
<dbReference type="Proteomes" id="UP001595829">
    <property type="component" value="Unassembled WGS sequence"/>
</dbReference>
<protein>
    <submittedName>
        <fullName evidence="2">Uncharacterized protein</fullName>
    </submittedName>
</protein>
<gene>
    <name evidence="2" type="ORF">ACFPM3_15925</name>
</gene>
<evidence type="ECO:0000313" key="2">
    <source>
        <dbReference type="EMBL" id="MFC5023627.1"/>
    </source>
</evidence>
<comment type="caution">
    <text evidence="2">The sequence shown here is derived from an EMBL/GenBank/DDBJ whole genome shotgun (WGS) entry which is preliminary data.</text>
</comment>
<feature type="compositionally biased region" description="Basic and acidic residues" evidence="1">
    <location>
        <begin position="59"/>
        <end position="69"/>
    </location>
</feature>
<feature type="compositionally biased region" description="Basic and acidic residues" evidence="1">
    <location>
        <begin position="76"/>
        <end position="85"/>
    </location>
</feature>
<evidence type="ECO:0000256" key="1">
    <source>
        <dbReference type="SAM" id="MobiDB-lite"/>
    </source>
</evidence>